<evidence type="ECO:0008006" key="3">
    <source>
        <dbReference type="Google" id="ProtNLM"/>
    </source>
</evidence>
<reference evidence="1" key="1">
    <citation type="submission" date="2022-04" db="EMBL/GenBank/DDBJ databases">
        <authorList>
            <person name="Criscuolo A."/>
        </authorList>
    </citation>
    <scope>NUCLEOTIDE SEQUENCE</scope>
    <source>
        <strain evidence="1">CIP111895</strain>
    </source>
</reference>
<evidence type="ECO:0000313" key="1">
    <source>
        <dbReference type="EMBL" id="CAH2715620.1"/>
    </source>
</evidence>
<accession>A0ABM9ESL2</accession>
<proteinExistence type="predicted"/>
<comment type="caution">
    <text evidence="1">The sequence shown here is derived from an EMBL/GenBank/DDBJ whole genome shotgun (WGS) entry which is preliminary data.</text>
</comment>
<protein>
    <recommendedName>
        <fullName evidence="3">STAS domain-containing protein</fullName>
    </recommendedName>
</protein>
<dbReference type="EMBL" id="CALBWS010000018">
    <property type="protein sequence ID" value="CAH2715620.1"/>
    <property type="molecule type" value="Genomic_DNA"/>
</dbReference>
<gene>
    <name evidence="1" type="ORF">BACCIP111895_02804</name>
</gene>
<dbReference type="RefSeq" id="WP_248735900.1">
    <property type="nucleotide sequence ID" value="NZ_CALBWS010000018.1"/>
</dbReference>
<sequence>MGKLYKIYLDTEKGILFVKASGFFKEEDAKVYISEFQTTVNTINPSIYNLILDVSEQEAVATHVFDDIRFALRLYSSAKFKKIVVINPTSAVSKMQIDHCAKEIKFTAVFVDSAEEAYSL</sequence>
<keyword evidence="2" id="KW-1185">Reference proteome</keyword>
<name>A0ABM9ESL2_9BACI</name>
<dbReference type="SUPFAM" id="SSF52091">
    <property type="entry name" value="SpoIIaa-like"/>
    <property type="match status" value="1"/>
</dbReference>
<evidence type="ECO:0000313" key="2">
    <source>
        <dbReference type="Proteomes" id="UP000838308"/>
    </source>
</evidence>
<dbReference type="Proteomes" id="UP000838308">
    <property type="component" value="Unassembled WGS sequence"/>
</dbReference>
<dbReference type="InterPro" id="IPR036513">
    <property type="entry name" value="STAS_dom_sf"/>
</dbReference>
<organism evidence="1 2">
    <name type="scientific">Neobacillus rhizosphaerae</name>
    <dbReference type="NCBI Taxonomy" id="2880965"/>
    <lineage>
        <taxon>Bacteria</taxon>
        <taxon>Bacillati</taxon>
        <taxon>Bacillota</taxon>
        <taxon>Bacilli</taxon>
        <taxon>Bacillales</taxon>
        <taxon>Bacillaceae</taxon>
        <taxon>Neobacillus</taxon>
    </lineage>
</organism>